<evidence type="ECO:0000259" key="3">
    <source>
        <dbReference type="PROSITE" id="PS50222"/>
    </source>
</evidence>
<dbReference type="GO" id="GO:0018773">
    <property type="term" value="F:acetylpyruvate hydrolase activity"/>
    <property type="evidence" value="ECO:0007669"/>
    <property type="project" value="TreeGrafter"/>
</dbReference>
<dbReference type="InterPro" id="IPR000073">
    <property type="entry name" value="AB_hydrolase_1"/>
</dbReference>
<dbReference type="AlphaFoldDB" id="A0A5N7DJT8"/>
<dbReference type="RefSeq" id="XP_031943874.1">
    <property type="nucleotide sequence ID" value="XM_032086673.1"/>
</dbReference>
<keyword evidence="5" id="KW-1185">Reference proteome</keyword>
<dbReference type="Gene3D" id="3.90.850.10">
    <property type="entry name" value="Fumarylacetoacetase-like, C-terminal domain"/>
    <property type="match status" value="1"/>
</dbReference>
<evidence type="ECO:0000313" key="5">
    <source>
        <dbReference type="Proteomes" id="UP000325579"/>
    </source>
</evidence>
<dbReference type="InterPro" id="IPR002048">
    <property type="entry name" value="EF_hand_dom"/>
</dbReference>
<keyword evidence="2" id="KW-0479">Metal-binding</keyword>
<reference evidence="4 5" key="1">
    <citation type="submission" date="2019-04" db="EMBL/GenBank/DDBJ databases">
        <authorList>
            <consortium name="DOE Joint Genome Institute"/>
            <person name="Mondo S."/>
            <person name="Kjaerbolling I."/>
            <person name="Vesth T."/>
            <person name="Frisvad J.C."/>
            <person name="Nybo J.L."/>
            <person name="Theobald S."/>
            <person name="Kildgaard S."/>
            <person name="Isbrandt T."/>
            <person name="Kuo A."/>
            <person name="Sato A."/>
            <person name="Lyhne E.K."/>
            <person name="Kogle M.E."/>
            <person name="Wiebenga A."/>
            <person name="Kun R.S."/>
            <person name="Lubbers R.J."/>
            <person name="Makela M.R."/>
            <person name="Barry K."/>
            <person name="Chovatia M."/>
            <person name="Clum A."/>
            <person name="Daum C."/>
            <person name="Haridas S."/>
            <person name="He G."/>
            <person name="LaButti K."/>
            <person name="Lipzen A."/>
            <person name="Riley R."/>
            <person name="Salamov A."/>
            <person name="Simmons B.A."/>
            <person name="Magnuson J.K."/>
            <person name="Henrissat B."/>
            <person name="Mortensen U.H."/>
            <person name="Larsen T.O."/>
            <person name="Devries R.P."/>
            <person name="Grigoriev I.V."/>
            <person name="Machida M."/>
            <person name="Baker S.E."/>
            <person name="Andersen M.R."/>
            <person name="Cantor M.N."/>
            <person name="Hua S.X."/>
        </authorList>
    </citation>
    <scope>NUCLEOTIDE SEQUENCE [LARGE SCALE GENOMIC DNA]</scope>
    <source>
        <strain evidence="4 5">CBS 119388</strain>
    </source>
</reference>
<dbReference type="Gene3D" id="1.10.238.10">
    <property type="entry name" value="EF-hand"/>
    <property type="match status" value="1"/>
</dbReference>
<dbReference type="SUPFAM" id="SSF47473">
    <property type="entry name" value="EF-hand"/>
    <property type="match status" value="1"/>
</dbReference>
<dbReference type="GO" id="GO:0006107">
    <property type="term" value="P:oxaloacetate metabolic process"/>
    <property type="evidence" value="ECO:0007669"/>
    <property type="project" value="UniProtKB-ARBA"/>
</dbReference>
<dbReference type="SUPFAM" id="SSF56529">
    <property type="entry name" value="FAH"/>
    <property type="match status" value="1"/>
</dbReference>
<dbReference type="Gene3D" id="3.40.50.1820">
    <property type="entry name" value="alpha/beta hydrolase"/>
    <property type="match status" value="1"/>
</dbReference>
<evidence type="ECO:0000256" key="2">
    <source>
        <dbReference type="ARBA" id="ARBA00022723"/>
    </source>
</evidence>
<dbReference type="GO" id="GO:0050163">
    <property type="term" value="F:oxaloacetate tautomerase activity"/>
    <property type="evidence" value="ECO:0007669"/>
    <property type="project" value="UniProtKB-ARBA"/>
</dbReference>
<dbReference type="FunFam" id="3.90.850.10:FF:000002">
    <property type="entry name" value="2-hydroxyhepta-2,4-diene-1,7-dioate isomerase"/>
    <property type="match status" value="1"/>
</dbReference>
<sequence>MATSPSTNYCAYIDPNSGQHRIGHLDLATEQIHPLVFLSGTRISDLYQVIEAGGENIQLGREDSIPLSQVKLLPPISGRDILAVGKNYVEHAKEFNSSGFDSSDKNDQPTFPVIFTKRATSIIAHGDQVLLHTGFTETPDYEGEIGVIIGKAGHKIPESEAMDYVWGYTIINDFTAREKQRDHKQFYIGKSPDTFCPIGPIAVPKEHLPTNLQLQTFVNGEKRQEATLDQLIFSIPTLVSCLSQGQTLKPGDTLATGTPYGVGFGFRPMKFLQAGDEVKVSVTGLGTLTNYMAATDAINPTVERVKSQSSIPVANQKARGHEGLVKIGTKELFTQVQGQTEGPPVIFIHGLGGSSTCFSPLVTKLSSTHALYLSDLEGHGLSPTNALSEITIASLASDIRDVYHNARLDRKPATVIAHSMGCLVAMELALENSELVSSLILMGPPPSPLPEASSAGCFARAELVRNKGMVAVVDAVVNAGLSPKAREGNPLAVAATRMSLLGQDPEGYAKACTALAKSATETLDTASLNCPTFILTGEHDTDLYYSINFFKEMMKLFYTADKDLDGHVSLQELMQAYNPTDEKSFKDLEEVFRKSELSGDNRLSLGEFLIVAFLADERKKGHPDGKKIE</sequence>
<dbReference type="GO" id="GO:0005509">
    <property type="term" value="F:calcium ion binding"/>
    <property type="evidence" value="ECO:0007669"/>
    <property type="project" value="InterPro"/>
</dbReference>
<dbReference type="PROSITE" id="PS50222">
    <property type="entry name" value="EF_HAND_2"/>
    <property type="match status" value="1"/>
</dbReference>
<dbReference type="GeneID" id="43671364"/>
<organism evidence="4 5">
    <name type="scientific">Aspergillus pseudonomiae</name>
    <dbReference type="NCBI Taxonomy" id="1506151"/>
    <lineage>
        <taxon>Eukaryota</taxon>
        <taxon>Fungi</taxon>
        <taxon>Dikarya</taxon>
        <taxon>Ascomycota</taxon>
        <taxon>Pezizomycotina</taxon>
        <taxon>Eurotiomycetes</taxon>
        <taxon>Eurotiomycetidae</taxon>
        <taxon>Eurotiales</taxon>
        <taxon>Aspergillaceae</taxon>
        <taxon>Aspergillus</taxon>
        <taxon>Aspergillus subgen. Circumdati</taxon>
    </lineage>
</organism>
<keyword evidence="4" id="KW-0378">Hydrolase</keyword>
<dbReference type="Pfam" id="PF00561">
    <property type="entry name" value="Abhydrolase_1"/>
    <property type="match status" value="1"/>
</dbReference>
<name>A0A5N7DJT8_9EURO</name>
<dbReference type="EMBL" id="ML736753">
    <property type="protein sequence ID" value="KAE8406555.1"/>
    <property type="molecule type" value="Genomic_DNA"/>
</dbReference>
<dbReference type="InterPro" id="IPR029058">
    <property type="entry name" value="AB_hydrolase_fold"/>
</dbReference>
<dbReference type="InterPro" id="IPR011234">
    <property type="entry name" value="Fumarylacetoacetase-like_C"/>
</dbReference>
<comment type="similarity">
    <text evidence="1">Belongs to the FAH family.</text>
</comment>
<feature type="domain" description="EF-hand" evidence="3">
    <location>
        <begin position="548"/>
        <end position="583"/>
    </location>
</feature>
<protein>
    <submittedName>
        <fullName evidence="4">Putative fumarylacetoacetate hydrolase</fullName>
    </submittedName>
</protein>
<dbReference type="Proteomes" id="UP000325579">
    <property type="component" value="Unassembled WGS sequence"/>
</dbReference>
<dbReference type="SUPFAM" id="SSF53474">
    <property type="entry name" value="alpha/beta-Hydrolases"/>
    <property type="match status" value="1"/>
</dbReference>
<dbReference type="InterPro" id="IPR036663">
    <property type="entry name" value="Fumarylacetoacetase_C_sf"/>
</dbReference>
<dbReference type="Pfam" id="PF13499">
    <property type="entry name" value="EF-hand_7"/>
    <property type="match status" value="1"/>
</dbReference>
<dbReference type="InterPro" id="IPR011992">
    <property type="entry name" value="EF-hand-dom_pair"/>
</dbReference>
<evidence type="ECO:0000256" key="1">
    <source>
        <dbReference type="ARBA" id="ARBA00010211"/>
    </source>
</evidence>
<dbReference type="Pfam" id="PF01557">
    <property type="entry name" value="FAA_hydrolase"/>
    <property type="match status" value="1"/>
</dbReference>
<dbReference type="PANTHER" id="PTHR11820">
    <property type="entry name" value="ACYLPYRUVASE"/>
    <property type="match status" value="1"/>
</dbReference>
<proteinExistence type="inferred from homology"/>
<accession>A0A5N7DJT8</accession>
<gene>
    <name evidence="4" type="ORF">BDV37DRAFT_280831</name>
</gene>
<dbReference type="OrthoDB" id="194468at2759"/>
<dbReference type="PANTHER" id="PTHR11820:SF7">
    <property type="entry name" value="ACYLPYRUVASE FAHD1, MITOCHONDRIAL"/>
    <property type="match status" value="1"/>
</dbReference>
<evidence type="ECO:0000313" key="4">
    <source>
        <dbReference type="EMBL" id="KAE8406555.1"/>
    </source>
</evidence>